<dbReference type="InterPro" id="IPR009057">
    <property type="entry name" value="Homeodomain-like_sf"/>
</dbReference>
<comment type="caution">
    <text evidence="3">The sequence shown here is derived from an EMBL/GenBank/DDBJ whole genome shotgun (WGS) entry which is preliminary data.</text>
</comment>
<dbReference type="SUPFAM" id="SSF46689">
    <property type="entry name" value="Homeodomain-like"/>
    <property type="match status" value="1"/>
</dbReference>
<dbReference type="InterPro" id="IPR007889">
    <property type="entry name" value="HTH_Psq"/>
</dbReference>
<protein>
    <recommendedName>
        <fullName evidence="2">HTH psq-type domain-containing protein</fullName>
    </recommendedName>
</protein>
<feature type="domain" description="HTH psq-type" evidence="2">
    <location>
        <begin position="1"/>
        <end position="38"/>
    </location>
</feature>
<dbReference type="Gene3D" id="1.10.10.60">
    <property type="entry name" value="Homeodomain-like"/>
    <property type="match status" value="1"/>
</dbReference>
<evidence type="ECO:0000259" key="2">
    <source>
        <dbReference type="Pfam" id="PF05225"/>
    </source>
</evidence>
<evidence type="ECO:0000256" key="1">
    <source>
        <dbReference type="ARBA" id="ARBA00004123"/>
    </source>
</evidence>
<dbReference type="Proteomes" id="UP001148838">
    <property type="component" value="Unassembled WGS sequence"/>
</dbReference>
<sequence length="93" mass="10812">MQRAIQAVENKKMGWLKAEKQYGVPQATLRRKVSNGKNKILRGTEKGLGRYKCTFDKNLERELVDHIKLLESRMFGLTAIEVRIFAYQLAERT</sequence>
<proteinExistence type="predicted"/>
<keyword evidence="4" id="KW-1185">Reference proteome</keyword>
<dbReference type="Pfam" id="PF05225">
    <property type="entry name" value="HTH_psq"/>
    <property type="match status" value="1"/>
</dbReference>
<organism evidence="3 4">
    <name type="scientific">Periplaneta americana</name>
    <name type="common">American cockroach</name>
    <name type="synonym">Blatta americana</name>
    <dbReference type="NCBI Taxonomy" id="6978"/>
    <lineage>
        <taxon>Eukaryota</taxon>
        <taxon>Metazoa</taxon>
        <taxon>Ecdysozoa</taxon>
        <taxon>Arthropoda</taxon>
        <taxon>Hexapoda</taxon>
        <taxon>Insecta</taxon>
        <taxon>Pterygota</taxon>
        <taxon>Neoptera</taxon>
        <taxon>Polyneoptera</taxon>
        <taxon>Dictyoptera</taxon>
        <taxon>Blattodea</taxon>
        <taxon>Blattoidea</taxon>
        <taxon>Blattidae</taxon>
        <taxon>Blattinae</taxon>
        <taxon>Periplaneta</taxon>
    </lineage>
</organism>
<name>A0ABQ8TUP6_PERAM</name>
<comment type="subcellular location">
    <subcellularLocation>
        <location evidence="1">Nucleus</location>
    </subcellularLocation>
</comment>
<reference evidence="3 4" key="1">
    <citation type="journal article" date="2022" name="Allergy">
        <title>Genome assembly and annotation of Periplaneta americana reveal a comprehensive cockroach allergen profile.</title>
        <authorList>
            <person name="Wang L."/>
            <person name="Xiong Q."/>
            <person name="Saelim N."/>
            <person name="Wang L."/>
            <person name="Nong W."/>
            <person name="Wan A.T."/>
            <person name="Shi M."/>
            <person name="Liu X."/>
            <person name="Cao Q."/>
            <person name="Hui J.H.L."/>
            <person name="Sookrung N."/>
            <person name="Leung T.F."/>
            <person name="Tungtrongchitr A."/>
            <person name="Tsui S.K.W."/>
        </authorList>
    </citation>
    <scope>NUCLEOTIDE SEQUENCE [LARGE SCALE GENOMIC DNA]</scope>
    <source>
        <strain evidence="3">PWHHKU_190912</strain>
    </source>
</reference>
<evidence type="ECO:0000313" key="4">
    <source>
        <dbReference type="Proteomes" id="UP001148838"/>
    </source>
</evidence>
<dbReference type="EMBL" id="JAJSOF020000003">
    <property type="protein sequence ID" value="KAJ4449390.1"/>
    <property type="molecule type" value="Genomic_DNA"/>
</dbReference>
<gene>
    <name evidence="3" type="ORF">ANN_00789</name>
</gene>
<accession>A0ABQ8TUP6</accession>
<evidence type="ECO:0000313" key="3">
    <source>
        <dbReference type="EMBL" id="KAJ4449390.1"/>
    </source>
</evidence>